<name>A0ABX2EJ92_9BURK</name>
<dbReference type="PANTHER" id="PTHR43684:SF1">
    <property type="entry name" value="ENOYL-COA DELTA ISOMERASE 2"/>
    <property type="match status" value="1"/>
</dbReference>
<keyword evidence="2" id="KW-0576">Peroxisome</keyword>
<evidence type="ECO:0000256" key="1">
    <source>
        <dbReference type="ARBA" id="ARBA00004275"/>
    </source>
</evidence>
<evidence type="ECO:0000313" key="4">
    <source>
        <dbReference type="EMBL" id="NRF68717.1"/>
    </source>
</evidence>
<accession>A0ABX2EJ92</accession>
<dbReference type="InterPro" id="IPR051053">
    <property type="entry name" value="ECH/Chromodomain_protein"/>
</dbReference>
<gene>
    <name evidence="4" type="ORF">HLB44_17130</name>
</gene>
<dbReference type="InterPro" id="IPR029045">
    <property type="entry name" value="ClpP/crotonase-like_dom_sf"/>
</dbReference>
<protein>
    <submittedName>
        <fullName evidence="4">Enoyl-CoA hydratase/isomerase family protein</fullName>
    </submittedName>
</protein>
<dbReference type="Pfam" id="PF00378">
    <property type="entry name" value="ECH_1"/>
    <property type="match status" value="1"/>
</dbReference>
<keyword evidence="5" id="KW-1185">Reference proteome</keyword>
<comment type="subcellular location">
    <subcellularLocation>
        <location evidence="1">Peroxisome</location>
    </subcellularLocation>
</comment>
<evidence type="ECO:0000256" key="3">
    <source>
        <dbReference type="ARBA" id="ARBA00023235"/>
    </source>
</evidence>
<dbReference type="SUPFAM" id="SSF52096">
    <property type="entry name" value="ClpP/crotonase"/>
    <property type="match status" value="1"/>
</dbReference>
<dbReference type="Gene3D" id="3.90.226.10">
    <property type="entry name" value="2-enoyl-CoA Hydratase, Chain A, domain 1"/>
    <property type="match status" value="1"/>
</dbReference>
<comment type="caution">
    <text evidence="4">The sequence shown here is derived from an EMBL/GenBank/DDBJ whole genome shotgun (WGS) entry which is preliminary data.</text>
</comment>
<sequence>MSHIHTELHDGVQHIQLNRPQKKNALTVEMYAALADALRAAEADPAVRVILLRGLPEVFTSGNDGGDFLHQPVQSLDAPVFQFLRALMQAEKPLIAAVAGDAVGIGTTLLLHCDLVIAADNARFSLPFTKLGLCAEAASSLALPLIVGWRRAAELLLSGEPISAARACDWGLVNRVVPAPELQAHALAAAAQLVARPPEAVRACKSLLRRRLLPALEQALVDEAHEFHALLGRPAAQEALSAFVHKRAPRFAF</sequence>
<dbReference type="PANTHER" id="PTHR43684">
    <property type="match status" value="1"/>
</dbReference>
<evidence type="ECO:0000313" key="5">
    <source>
        <dbReference type="Proteomes" id="UP000737171"/>
    </source>
</evidence>
<dbReference type="RefSeq" id="WP_173124698.1">
    <property type="nucleotide sequence ID" value="NZ_JABRWJ010000005.1"/>
</dbReference>
<dbReference type="EMBL" id="JABRWJ010000005">
    <property type="protein sequence ID" value="NRF68717.1"/>
    <property type="molecule type" value="Genomic_DNA"/>
</dbReference>
<proteinExistence type="predicted"/>
<keyword evidence="3" id="KW-0413">Isomerase</keyword>
<reference evidence="4 5" key="1">
    <citation type="submission" date="2020-05" db="EMBL/GenBank/DDBJ databases">
        <title>Aquincola sp. isolate from soil.</title>
        <authorList>
            <person name="Han J."/>
            <person name="Kim D.-U."/>
        </authorList>
    </citation>
    <scope>NUCLEOTIDE SEQUENCE [LARGE SCALE GENOMIC DNA]</scope>
    <source>
        <strain evidence="4 5">S2</strain>
    </source>
</reference>
<organism evidence="4 5">
    <name type="scientific">Pseudaquabacterium terrae</name>
    <dbReference type="NCBI Taxonomy" id="2732868"/>
    <lineage>
        <taxon>Bacteria</taxon>
        <taxon>Pseudomonadati</taxon>
        <taxon>Pseudomonadota</taxon>
        <taxon>Betaproteobacteria</taxon>
        <taxon>Burkholderiales</taxon>
        <taxon>Sphaerotilaceae</taxon>
        <taxon>Pseudaquabacterium</taxon>
    </lineage>
</organism>
<evidence type="ECO:0000256" key="2">
    <source>
        <dbReference type="ARBA" id="ARBA00023140"/>
    </source>
</evidence>
<dbReference type="InterPro" id="IPR001753">
    <property type="entry name" value="Enoyl-CoA_hydra/iso"/>
</dbReference>
<dbReference type="CDD" id="cd06558">
    <property type="entry name" value="crotonase-like"/>
    <property type="match status" value="1"/>
</dbReference>
<dbReference type="Proteomes" id="UP000737171">
    <property type="component" value="Unassembled WGS sequence"/>
</dbReference>